<evidence type="ECO:0000256" key="1">
    <source>
        <dbReference type="SAM" id="Phobius"/>
    </source>
</evidence>
<feature type="non-terminal residue" evidence="2">
    <location>
        <position position="808"/>
    </location>
</feature>
<feature type="transmembrane region" description="Helical" evidence="1">
    <location>
        <begin position="764"/>
        <end position="783"/>
    </location>
</feature>
<organism evidence="2 3">
    <name type="scientific">Euroglyphus maynei</name>
    <name type="common">Mayne's house dust mite</name>
    <dbReference type="NCBI Taxonomy" id="6958"/>
    <lineage>
        <taxon>Eukaryota</taxon>
        <taxon>Metazoa</taxon>
        <taxon>Ecdysozoa</taxon>
        <taxon>Arthropoda</taxon>
        <taxon>Chelicerata</taxon>
        <taxon>Arachnida</taxon>
        <taxon>Acari</taxon>
        <taxon>Acariformes</taxon>
        <taxon>Sarcoptiformes</taxon>
        <taxon>Astigmata</taxon>
        <taxon>Psoroptidia</taxon>
        <taxon>Analgoidea</taxon>
        <taxon>Pyroglyphidae</taxon>
        <taxon>Pyroglyphinae</taxon>
        <taxon>Euroglyphus</taxon>
    </lineage>
</organism>
<name>A0A1Y3AYL3_EURMA</name>
<reference evidence="2 3" key="1">
    <citation type="submission" date="2017-03" db="EMBL/GenBank/DDBJ databases">
        <title>Genome Survey of Euroglyphus maynei.</title>
        <authorList>
            <person name="Arlian L.G."/>
            <person name="Morgan M.S."/>
            <person name="Rider S.D."/>
        </authorList>
    </citation>
    <scope>NUCLEOTIDE SEQUENCE [LARGE SCALE GENOMIC DNA]</scope>
    <source>
        <strain evidence="2">Arlian Lab</strain>
        <tissue evidence="2">Whole body</tissue>
    </source>
</reference>
<keyword evidence="3" id="KW-1185">Reference proteome</keyword>
<dbReference type="Proteomes" id="UP000194236">
    <property type="component" value="Unassembled WGS sequence"/>
</dbReference>
<dbReference type="AlphaFoldDB" id="A0A1Y3AYL3"/>
<protein>
    <submittedName>
        <fullName evidence="2">Uncharacterized protein</fullName>
    </submittedName>
</protein>
<comment type="caution">
    <text evidence="2">The sequence shown here is derived from an EMBL/GenBank/DDBJ whole genome shotgun (WGS) entry which is preliminary data.</text>
</comment>
<dbReference type="EMBL" id="MUJZ01055907">
    <property type="protein sequence ID" value="OTF72496.1"/>
    <property type="molecule type" value="Genomic_DNA"/>
</dbReference>
<evidence type="ECO:0000313" key="2">
    <source>
        <dbReference type="EMBL" id="OTF72496.1"/>
    </source>
</evidence>
<sequence>MKFSKWGPGFNIVISNCEGVKYDLRSGGQYQCATTIYLVDASNSCSGLLFKSFSYIYFTCHLCLSTFFWRSIMGYEYQNKKAPLASQEEDFEEINDDDTGMDYEPAFFAQASGSGAEPNLNGLQQRLLAGYKADKFDELQEFRKHGYNIDELRVDKVLLGDFIDELKGIPEFSDWSITSTANALLGMIENVEKMDVKALNGEQKKVMRRIIELSRQATDVVMMAALHLPLGGALLAAWEDRVALGDDAPTEEDIAEVTANLKTTREAIKQVRLAALDLDLRIPDKEMPWPTFKEDVDRLYRSLNRLGEGKVKTVKKTLKPDKSLTEKVQAIPLRAVDMAKAAGSGTVKGLKKLPTNKQEWEGTIRQVGKLSKRAGTSIWNKGKTVRPSLNSLTARMGWAVKNTKSQTLYGTQEKFLQASDEEAEFRESLKLLVEQIHLAMSAYLKHAQALAGTPQEEVEQRVVLRQQRQAAIDRVELLEKMLEEKEAGILKEMYPGQAEKVVPFLEGMKKEMGVFWQAAAQLDSLLGNLLSPIPEEEEPIFPENKHGELIAALGKVTDARNLLKQRVMKVTLKPFDELSVDWRIARDIGRYFYARREALQENNTPASLAQFDAAVEEVIWTQVAGDFRKTRSPRGKQMAVRATWAYREAIAGTLQRSKTVQEIVDAQDNVDTQLIKLGQKSLVGRAVFAGVSGNVSRLIATKPRNVLLPNLGVVKVLLSPISFWNDYRKLSRAVEPGDAFSWGSYRKMAQRNAFRQAFRMLKFALPRVATTGISGVLALWALYRGGIGDTFKKALTEGITVMPIAGGL</sequence>
<evidence type="ECO:0000313" key="3">
    <source>
        <dbReference type="Proteomes" id="UP000194236"/>
    </source>
</evidence>
<keyword evidence="1" id="KW-0472">Membrane</keyword>
<keyword evidence="1" id="KW-0812">Transmembrane</keyword>
<proteinExistence type="predicted"/>
<gene>
    <name evidence="2" type="ORF">BLA29_000008</name>
</gene>
<keyword evidence="1" id="KW-1133">Transmembrane helix</keyword>
<accession>A0A1Y3AYL3</accession>